<feature type="domain" description="Neurotransmitter-gated ion-channel transmembrane" evidence="16">
    <location>
        <begin position="259"/>
        <end position="485"/>
    </location>
</feature>
<dbReference type="InterPro" id="IPR018000">
    <property type="entry name" value="Neurotransmitter_ion_chnl_CS"/>
</dbReference>
<dbReference type="EMBL" id="GG666515">
    <property type="protein sequence ID" value="EEN59937.1"/>
    <property type="molecule type" value="Genomic_DNA"/>
</dbReference>
<evidence type="ECO:0000256" key="1">
    <source>
        <dbReference type="ARBA" id="ARBA00022448"/>
    </source>
</evidence>
<dbReference type="PRINTS" id="PR00254">
    <property type="entry name" value="NICOTINICR"/>
</dbReference>
<dbReference type="CDD" id="cd18997">
    <property type="entry name" value="LGIC_ECD_nAChR"/>
    <property type="match status" value="1"/>
</dbReference>
<keyword evidence="3 14" id="KW-0812">Transmembrane</keyword>
<keyword evidence="14" id="KW-0732">Signal</keyword>
<reference evidence="17" key="1">
    <citation type="journal article" date="2008" name="Nature">
        <title>The amphioxus genome and the evolution of the chordate karyotype.</title>
        <authorList>
            <consortium name="US DOE Joint Genome Institute (JGI-PGF)"/>
            <person name="Putnam N.H."/>
            <person name="Butts T."/>
            <person name="Ferrier D.E.K."/>
            <person name="Furlong R.F."/>
            <person name="Hellsten U."/>
            <person name="Kawashima T."/>
            <person name="Robinson-Rechavi M."/>
            <person name="Shoguchi E."/>
            <person name="Terry A."/>
            <person name="Yu J.-K."/>
            <person name="Benito-Gutierrez E.L."/>
            <person name="Dubchak I."/>
            <person name="Garcia-Fernandez J."/>
            <person name="Gibson-Brown J.J."/>
            <person name="Grigoriev I.V."/>
            <person name="Horton A.C."/>
            <person name="de Jong P.J."/>
            <person name="Jurka J."/>
            <person name="Kapitonov V.V."/>
            <person name="Kohara Y."/>
            <person name="Kuroki Y."/>
            <person name="Lindquist E."/>
            <person name="Lucas S."/>
            <person name="Osoegawa K."/>
            <person name="Pennacchio L.A."/>
            <person name="Salamov A.A."/>
            <person name="Satou Y."/>
            <person name="Sauka-Spengler T."/>
            <person name="Schmutz J."/>
            <person name="Shin-I T."/>
            <person name="Toyoda A."/>
            <person name="Bronner-Fraser M."/>
            <person name="Fujiyama A."/>
            <person name="Holland L.Z."/>
            <person name="Holland P.W.H."/>
            <person name="Satoh N."/>
            <person name="Rokhsar D.S."/>
        </authorList>
    </citation>
    <scope>NUCLEOTIDE SEQUENCE [LARGE SCALE GENOMIC DNA]</scope>
    <source>
        <strain evidence="17">S238N-H82</strain>
        <tissue evidence="17">Testes</tissue>
    </source>
</reference>
<feature type="transmembrane region" description="Helical" evidence="14">
    <location>
        <begin position="468"/>
        <end position="490"/>
    </location>
</feature>
<gene>
    <name evidence="17" type="ORF">BRAFLDRAFT_105966</name>
</gene>
<evidence type="ECO:0000256" key="12">
    <source>
        <dbReference type="ARBA" id="ARBA00023303"/>
    </source>
</evidence>
<feature type="chain" id="PRO_5022272939" evidence="14">
    <location>
        <begin position="21"/>
        <end position="498"/>
    </location>
</feature>
<feature type="signal peptide" evidence="14">
    <location>
        <begin position="1"/>
        <end position="20"/>
    </location>
</feature>
<dbReference type="CDD" id="cd19064">
    <property type="entry name" value="LGIC_TM_nAChR"/>
    <property type="match status" value="1"/>
</dbReference>
<dbReference type="InterPro" id="IPR036719">
    <property type="entry name" value="Neuro-gated_channel_TM_sf"/>
</dbReference>
<feature type="domain" description="Neurotransmitter-gated ion-channel ligand-binding" evidence="15">
    <location>
        <begin position="48"/>
        <end position="251"/>
    </location>
</feature>
<feature type="transmembrane region" description="Helical" evidence="14">
    <location>
        <begin position="253"/>
        <end position="278"/>
    </location>
</feature>
<evidence type="ECO:0000256" key="14">
    <source>
        <dbReference type="RuleBase" id="RU000687"/>
    </source>
</evidence>
<protein>
    <submittedName>
        <fullName evidence="17">Uncharacterized protein</fullName>
    </submittedName>
</protein>
<dbReference type="NCBIfam" id="TIGR00860">
    <property type="entry name" value="LIC"/>
    <property type="match status" value="1"/>
</dbReference>
<evidence type="ECO:0000256" key="4">
    <source>
        <dbReference type="ARBA" id="ARBA00022989"/>
    </source>
</evidence>
<dbReference type="Gene3D" id="2.70.170.10">
    <property type="entry name" value="Neurotransmitter-gated ion-channel ligand-binding domain"/>
    <property type="match status" value="1"/>
</dbReference>
<evidence type="ECO:0000256" key="6">
    <source>
        <dbReference type="ARBA" id="ARBA00023065"/>
    </source>
</evidence>
<evidence type="ECO:0000256" key="5">
    <source>
        <dbReference type="ARBA" id="ARBA00023018"/>
    </source>
</evidence>
<name>C3YIK4_BRAFL</name>
<dbReference type="InParanoid" id="C3YIK4"/>
<dbReference type="InterPro" id="IPR038050">
    <property type="entry name" value="Neuro_actylchol_rec"/>
</dbReference>
<evidence type="ECO:0000313" key="17">
    <source>
        <dbReference type="EMBL" id="EEN59937.1"/>
    </source>
</evidence>
<dbReference type="Pfam" id="PF02932">
    <property type="entry name" value="Neur_chan_memb"/>
    <property type="match status" value="1"/>
</dbReference>
<dbReference type="InterPro" id="IPR006202">
    <property type="entry name" value="Neur_chan_lig-bd"/>
</dbReference>
<keyword evidence="5" id="KW-0770">Synapse</keyword>
<dbReference type="GO" id="GO:0004888">
    <property type="term" value="F:transmembrane signaling receptor activity"/>
    <property type="evidence" value="ECO:0007669"/>
    <property type="project" value="InterPro"/>
</dbReference>
<proteinExistence type="inferred from homology"/>
<comment type="similarity">
    <text evidence="14">Belongs to the ligand-gated ion channel (TC 1.A.9) family.</text>
</comment>
<feature type="transmembrane region" description="Helical" evidence="14">
    <location>
        <begin position="318"/>
        <end position="340"/>
    </location>
</feature>
<dbReference type="InterPro" id="IPR036734">
    <property type="entry name" value="Neur_chan_lig-bd_sf"/>
</dbReference>
<keyword evidence="12 14" id="KW-0407">Ion channel</keyword>
<dbReference type="eggNOG" id="KOG3645">
    <property type="taxonomic scope" value="Eukaryota"/>
</dbReference>
<keyword evidence="8" id="KW-1015">Disulfide bond</keyword>
<keyword evidence="7 14" id="KW-0472">Membrane</keyword>
<evidence type="ECO:0000256" key="2">
    <source>
        <dbReference type="ARBA" id="ARBA00022475"/>
    </source>
</evidence>
<evidence type="ECO:0000256" key="11">
    <source>
        <dbReference type="ARBA" id="ARBA00023286"/>
    </source>
</evidence>
<feature type="transmembrane region" description="Helical" evidence="14">
    <location>
        <begin position="284"/>
        <end position="306"/>
    </location>
</feature>
<keyword evidence="2" id="KW-1003">Cell membrane</keyword>
<evidence type="ECO:0000256" key="9">
    <source>
        <dbReference type="ARBA" id="ARBA00023170"/>
    </source>
</evidence>
<dbReference type="Gene3D" id="1.20.58.390">
    <property type="entry name" value="Neurotransmitter-gated ion-channel transmembrane domain"/>
    <property type="match status" value="2"/>
</dbReference>
<dbReference type="GO" id="GO:0022848">
    <property type="term" value="F:acetylcholine-gated monoatomic cation-selective channel activity"/>
    <property type="evidence" value="ECO:0007669"/>
    <property type="project" value="InterPro"/>
</dbReference>
<dbReference type="FunFam" id="1.20.58.390:FF:000086">
    <property type="entry name" value="Acetylcholine receptor subunit beta-type acr-2"/>
    <property type="match status" value="1"/>
</dbReference>
<dbReference type="SUPFAM" id="SSF90112">
    <property type="entry name" value="Neurotransmitter-gated ion-channel transmembrane pore"/>
    <property type="match status" value="1"/>
</dbReference>
<keyword evidence="10" id="KW-0325">Glycoprotein</keyword>
<dbReference type="PRINTS" id="PR00252">
    <property type="entry name" value="NRIONCHANNEL"/>
</dbReference>
<dbReference type="PROSITE" id="PS00236">
    <property type="entry name" value="NEUROTR_ION_CHANNEL"/>
    <property type="match status" value="1"/>
</dbReference>
<keyword evidence="9" id="KW-0675">Receptor</keyword>
<dbReference type="InterPro" id="IPR006029">
    <property type="entry name" value="Neurotrans-gated_channel_TM"/>
</dbReference>
<dbReference type="PANTHER" id="PTHR18945">
    <property type="entry name" value="NEUROTRANSMITTER GATED ION CHANNEL"/>
    <property type="match status" value="1"/>
</dbReference>
<evidence type="ECO:0000256" key="3">
    <source>
        <dbReference type="ARBA" id="ARBA00022692"/>
    </source>
</evidence>
<organism>
    <name type="scientific">Branchiostoma floridae</name>
    <name type="common">Florida lancelet</name>
    <name type="synonym">Amphioxus</name>
    <dbReference type="NCBI Taxonomy" id="7739"/>
    <lineage>
        <taxon>Eukaryota</taxon>
        <taxon>Metazoa</taxon>
        <taxon>Chordata</taxon>
        <taxon>Cephalochordata</taxon>
        <taxon>Leptocardii</taxon>
        <taxon>Amphioxiformes</taxon>
        <taxon>Branchiostomatidae</taxon>
        <taxon>Branchiostoma</taxon>
    </lineage>
</organism>
<dbReference type="InterPro" id="IPR006201">
    <property type="entry name" value="Neur_channel"/>
</dbReference>
<evidence type="ECO:0000259" key="15">
    <source>
        <dbReference type="Pfam" id="PF02931"/>
    </source>
</evidence>
<dbReference type="FunFam" id="1.20.58.390:FF:000121">
    <property type="entry name" value="Uncharacterized protein"/>
    <property type="match status" value="1"/>
</dbReference>
<dbReference type="AlphaFoldDB" id="C3YIK4"/>
<dbReference type="FunFam" id="2.70.170.10:FF:000019">
    <property type="entry name" value="Putative acetylcholine receptor subunit alpha"/>
    <property type="match status" value="1"/>
</dbReference>
<evidence type="ECO:0000256" key="10">
    <source>
        <dbReference type="ARBA" id="ARBA00023180"/>
    </source>
</evidence>
<dbReference type="STRING" id="7739.C3YIK4"/>
<dbReference type="InterPro" id="IPR002394">
    <property type="entry name" value="Nicotinic_acetylcholine_rcpt"/>
</dbReference>
<evidence type="ECO:0000259" key="16">
    <source>
        <dbReference type="Pfam" id="PF02932"/>
    </source>
</evidence>
<sequence>MLLYVLLATGFFVNVHLASGQGYGRMLLYVLLATGFFVNGCLGLEAREKLYRDLFVKYNKVPRPVKNVTDKVTIKFGIAISQLIDVDEKNQVLTTSVWLRQEWFDYKLNWQPEDYGNLTYIRVPSTEIWVPDVVLYNNADGSFDVAAKTRAQVFHDGRVRWIPPAIYKSYCYIDVRFFPFDQQNCSMKFGTWTYDFTLVDMTVWEDAMDRANFRESGEWIVIDAPIYRHVEDYACCPPYVDVTGYLVIQRLPLFFTVNLIVPCVLFSFISLFVFYLPSNCGEKITLSISVLLSLSVFLLVIFNTIPSTSLAVPLIGKYLLFTVTMVATSITATVFVSNIYHRSGSTHDMSEWVRIVFLRWLPGILCMRRPGDEASIEKDLHMSLPDLEETKLATALQYVKMRRMRARRQTGEEQEEYKKCPVRTIEAPEEARPALEGLEYVTSFLKRQDKCDALEEDWNYIAMIIDRIFLWIFSVVCLLGTGCIFLEPFVTENEATPA</sequence>
<evidence type="ECO:0000256" key="7">
    <source>
        <dbReference type="ARBA" id="ARBA00023136"/>
    </source>
</evidence>
<accession>C3YIK4</accession>
<dbReference type="GO" id="GO:0045211">
    <property type="term" value="C:postsynaptic membrane"/>
    <property type="evidence" value="ECO:0007669"/>
    <property type="project" value="InterPro"/>
</dbReference>
<comment type="subcellular location">
    <subcellularLocation>
        <location evidence="13">Synaptic cell membrane</location>
        <topology evidence="13">Multi-pass membrane protein</topology>
    </subcellularLocation>
</comment>
<keyword evidence="6 14" id="KW-0406">Ion transport</keyword>
<dbReference type="Pfam" id="PF02931">
    <property type="entry name" value="Neur_chan_LBD"/>
    <property type="match status" value="1"/>
</dbReference>
<dbReference type="SUPFAM" id="SSF63712">
    <property type="entry name" value="Nicotinic receptor ligand binding domain-like"/>
    <property type="match status" value="1"/>
</dbReference>
<evidence type="ECO:0000256" key="8">
    <source>
        <dbReference type="ARBA" id="ARBA00023157"/>
    </source>
</evidence>
<keyword evidence="11" id="KW-1071">Ligand-gated ion channel</keyword>
<evidence type="ECO:0000256" key="13">
    <source>
        <dbReference type="ARBA" id="ARBA00034099"/>
    </source>
</evidence>
<keyword evidence="1 14" id="KW-0813">Transport</keyword>
<keyword evidence="4 14" id="KW-1133">Transmembrane helix</keyword>